<dbReference type="EMBL" id="FPIP01000003">
    <property type="protein sequence ID" value="SFW30839.1"/>
    <property type="molecule type" value="Genomic_DNA"/>
</dbReference>
<protein>
    <submittedName>
        <fullName evidence="2">Uncharacterized protein</fullName>
    </submittedName>
</protein>
<evidence type="ECO:0000313" key="3">
    <source>
        <dbReference type="Proteomes" id="UP000183461"/>
    </source>
</evidence>
<name>A0A1K1N676_RUMFL</name>
<evidence type="ECO:0000313" key="2">
    <source>
        <dbReference type="EMBL" id="SFW30839.1"/>
    </source>
</evidence>
<feature type="compositionally biased region" description="Low complexity" evidence="1">
    <location>
        <begin position="240"/>
        <end position="252"/>
    </location>
</feature>
<accession>A0A1K1N676</accession>
<organism evidence="2 3">
    <name type="scientific">Ruminococcus flavefaciens</name>
    <dbReference type="NCBI Taxonomy" id="1265"/>
    <lineage>
        <taxon>Bacteria</taxon>
        <taxon>Bacillati</taxon>
        <taxon>Bacillota</taxon>
        <taxon>Clostridia</taxon>
        <taxon>Eubacteriales</taxon>
        <taxon>Oscillospiraceae</taxon>
        <taxon>Ruminococcus</taxon>
    </lineage>
</organism>
<feature type="region of interest" description="Disordered" evidence="1">
    <location>
        <begin position="652"/>
        <end position="693"/>
    </location>
</feature>
<feature type="region of interest" description="Disordered" evidence="1">
    <location>
        <begin position="232"/>
        <end position="252"/>
    </location>
</feature>
<dbReference type="Proteomes" id="UP000183461">
    <property type="component" value="Unassembled WGS sequence"/>
</dbReference>
<reference evidence="2 3" key="1">
    <citation type="submission" date="2016-11" db="EMBL/GenBank/DDBJ databases">
        <authorList>
            <person name="Jaros S."/>
            <person name="Januszkiewicz K."/>
            <person name="Wedrychowicz H."/>
        </authorList>
    </citation>
    <scope>NUCLEOTIDE SEQUENCE [LARGE SCALE GENOMIC DNA]</scope>
    <source>
        <strain evidence="2 3">YL228</strain>
    </source>
</reference>
<dbReference type="AlphaFoldDB" id="A0A1K1N676"/>
<dbReference type="RefSeq" id="WP_072300028.1">
    <property type="nucleotide sequence ID" value="NZ_FPIP01000003.1"/>
</dbReference>
<evidence type="ECO:0000256" key="1">
    <source>
        <dbReference type="SAM" id="MobiDB-lite"/>
    </source>
</evidence>
<feature type="compositionally biased region" description="Low complexity" evidence="1">
    <location>
        <begin position="782"/>
        <end position="795"/>
    </location>
</feature>
<feature type="compositionally biased region" description="Low complexity" evidence="1">
    <location>
        <begin position="652"/>
        <end position="682"/>
    </location>
</feature>
<sequence>MDITLVTSSFDKLVHGTENEKKTGCGINLLKPENVTRFHRTSQMTDLKEITCEKCKANLAKKLIKADKKEMALLLKEEKKREKLGMNDAGIVPLGNTTARITRDPDAKRKEEEARKKALEEQRKAAEEKRAAEAAAKEAEEQELYDQFLNKDGKNVPGTGVPMDESLAQFAINAPNNEAQAPAPAPANAPAAEDDFLAQFAINKPGDTAASAPAAAPQQDDFLAQFAIPTPEHTQNTDTAPYYNAPNAPQQYNAAPQQPVGGYGYEQPVVPEPVPAPQPVHSDEDIMNLFSINNSAPVQEEPVYGQPVIYDGSQPLYDAQGNLIQGVITPMDEYADAPVMNIPQDTAWDYVADQFFGGDAAAQGSAVAAPDGYENVQPGEMADLDIPTIGDITAPVIDDIGAAIEAASKPYGGVPGGLNTPVHGDTAAPVNGQPIDPNTAYMYGDIPLVEDIVAPENDVLPSAASVAAEALSGAPTVDDITAPEFDELPSAAQLAAEALNGAPTVDDITAPEFDELPSAAQLAAEALSGAPTVDDITAPELDELPTIDDIAAQGHDNMQIPVLDDINAPIYNAPYMAEEEFEFNMSDYNNFDANAQNTGAGQPNQAQPQIVKVPQFAGYDANNQPVYKYVPMRLMGYDQNGKPVFAPLNAQPQQAAPAQQTAAQAQRAAAAPAPTPVQQAPAKSIVPKKPVPTEGVPTANISKIAVNPHAKSTSQAFIKAISNSREYADKNLIETQGLQANSPILNSVEDVLSTMGDDSAKKRQLAQSQQNVPVFDEYKAPASSSYNRRNNASPRLQQSFDKDVRYMTKSELKAKKKQDKIDAKFRKEMNKRGF</sequence>
<proteinExistence type="predicted"/>
<feature type="region of interest" description="Disordered" evidence="1">
    <location>
        <begin position="782"/>
        <end position="802"/>
    </location>
</feature>
<gene>
    <name evidence="2" type="ORF">SAMN02910280_1758</name>
</gene>
<feature type="region of interest" description="Disordered" evidence="1">
    <location>
        <begin position="102"/>
        <end position="139"/>
    </location>
</feature>